<feature type="domain" description="Allantoicase" evidence="4">
    <location>
        <begin position="19"/>
        <end position="167"/>
    </location>
</feature>
<proteinExistence type="inferred from homology"/>
<dbReference type="HAMAP" id="MF_00813">
    <property type="entry name" value="Allantoicase"/>
    <property type="match status" value="1"/>
</dbReference>
<dbReference type="EC" id="3.5.3.4" evidence="2"/>
<dbReference type="HOGENOM" id="CLU_038797_1_0_11"/>
<comment type="catalytic activity">
    <reaction evidence="2">
        <text>allantoate + H2O = (S)-ureidoglycolate + urea</text>
        <dbReference type="Rhea" id="RHEA:11016"/>
        <dbReference type="ChEBI" id="CHEBI:15377"/>
        <dbReference type="ChEBI" id="CHEBI:16199"/>
        <dbReference type="ChEBI" id="CHEBI:17536"/>
        <dbReference type="ChEBI" id="CHEBI:57296"/>
        <dbReference type="EC" id="3.5.3.4"/>
    </reaction>
</comment>
<dbReference type="NCBIfam" id="TIGR02961">
    <property type="entry name" value="allantoicase"/>
    <property type="match status" value="1"/>
</dbReference>
<dbReference type="GO" id="GO:0004037">
    <property type="term" value="F:allantoicase activity"/>
    <property type="evidence" value="ECO:0007669"/>
    <property type="project" value="UniProtKB-UniRule"/>
</dbReference>
<dbReference type="AlphaFoldDB" id="D2B6T7"/>
<reference evidence="5 6" key="1">
    <citation type="journal article" date="2010" name="Stand. Genomic Sci.">
        <title>Complete genome sequence of Streptosporangium roseum type strain (NI 9100).</title>
        <authorList>
            <person name="Nolan M."/>
            <person name="Sikorski J."/>
            <person name="Jando M."/>
            <person name="Lucas S."/>
            <person name="Lapidus A."/>
            <person name="Glavina Del Rio T."/>
            <person name="Chen F."/>
            <person name="Tice H."/>
            <person name="Pitluck S."/>
            <person name="Cheng J.F."/>
            <person name="Chertkov O."/>
            <person name="Sims D."/>
            <person name="Meincke L."/>
            <person name="Brettin T."/>
            <person name="Han C."/>
            <person name="Detter J.C."/>
            <person name="Bruce D."/>
            <person name="Goodwin L."/>
            <person name="Land M."/>
            <person name="Hauser L."/>
            <person name="Chang Y.J."/>
            <person name="Jeffries C.D."/>
            <person name="Ivanova N."/>
            <person name="Mavromatis K."/>
            <person name="Mikhailova N."/>
            <person name="Chen A."/>
            <person name="Palaniappan K."/>
            <person name="Chain P."/>
            <person name="Rohde M."/>
            <person name="Goker M."/>
            <person name="Bristow J."/>
            <person name="Eisen J.A."/>
            <person name="Markowitz V."/>
            <person name="Hugenholtz P."/>
            <person name="Kyrpides N.C."/>
            <person name="Klenk H.P."/>
        </authorList>
    </citation>
    <scope>NUCLEOTIDE SEQUENCE [LARGE SCALE GENOMIC DNA]</scope>
    <source>
        <strain evidence="6">ATCC 12428 / DSM 43021 / JCM 3005 / NI 9100</strain>
    </source>
</reference>
<dbReference type="eggNOG" id="COG4266">
    <property type="taxonomic scope" value="Bacteria"/>
</dbReference>
<keyword evidence="2" id="KW-0659">Purine metabolism</keyword>
<dbReference type="GO" id="GO:0000256">
    <property type="term" value="P:allantoin catabolic process"/>
    <property type="evidence" value="ECO:0007669"/>
    <property type="project" value="UniProtKB-UniRule"/>
</dbReference>
<dbReference type="UniPathway" id="UPA00395">
    <property type="reaction ID" value="UER00654"/>
</dbReference>
<evidence type="ECO:0000259" key="4">
    <source>
        <dbReference type="Pfam" id="PF03561"/>
    </source>
</evidence>
<dbReference type="InterPro" id="IPR008979">
    <property type="entry name" value="Galactose-bd-like_sf"/>
</dbReference>
<name>D2B6T7_STRRD</name>
<keyword evidence="2 5" id="KW-0378">Hydrolase</keyword>
<dbReference type="EMBL" id="CP001814">
    <property type="protein sequence ID" value="ACZ87675.1"/>
    <property type="molecule type" value="Genomic_DNA"/>
</dbReference>
<feature type="domain" description="Allantoicase" evidence="4">
    <location>
        <begin position="186"/>
        <end position="320"/>
    </location>
</feature>
<organism evidence="5 6">
    <name type="scientific">Streptosporangium roseum (strain ATCC 12428 / DSM 43021 / JCM 3005 / KCTC 9067 / NCIMB 10171 / NRRL 2505 / NI 9100)</name>
    <dbReference type="NCBI Taxonomy" id="479432"/>
    <lineage>
        <taxon>Bacteria</taxon>
        <taxon>Bacillati</taxon>
        <taxon>Actinomycetota</taxon>
        <taxon>Actinomycetes</taxon>
        <taxon>Streptosporangiales</taxon>
        <taxon>Streptosporangiaceae</taxon>
        <taxon>Streptosporangium</taxon>
    </lineage>
</organism>
<dbReference type="STRING" id="479432.Sros_4857"/>
<comment type="pathway">
    <text evidence="2">Nitrogen metabolism; (S)-allantoin degradation; (S)-ureidoglycolate from allantoate (aminidohydrolase route): step 1/1.</text>
</comment>
<dbReference type="Pfam" id="PF03561">
    <property type="entry name" value="Allantoicase"/>
    <property type="match status" value="2"/>
</dbReference>
<dbReference type="PANTHER" id="PTHR12045:SF3">
    <property type="entry name" value="INACTIVE ALLANTOICASE-RELATED"/>
    <property type="match status" value="1"/>
</dbReference>
<evidence type="ECO:0000256" key="2">
    <source>
        <dbReference type="HAMAP-Rule" id="MF_00813"/>
    </source>
</evidence>
<evidence type="ECO:0000313" key="5">
    <source>
        <dbReference type="EMBL" id="ACZ87675.1"/>
    </source>
</evidence>
<evidence type="ECO:0000256" key="3">
    <source>
        <dbReference type="SAM" id="MobiDB-lite"/>
    </source>
</evidence>
<dbReference type="RefSeq" id="WP_012891413.1">
    <property type="nucleotide sequence ID" value="NC_013595.1"/>
</dbReference>
<evidence type="ECO:0000256" key="1">
    <source>
        <dbReference type="ARBA" id="ARBA00009242"/>
    </source>
</evidence>
<dbReference type="PANTHER" id="PTHR12045">
    <property type="entry name" value="ALLANTOICASE"/>
    <property type="match status" value="1"/>
</dbReference>
<protein>
    <recommendedName>
        <fullName evidence="2">Probable allantoicase</fullName>
        <ecNumber evidence="2">3.5.3.4</ecNumber>
    </recommendedName>
    <alternativeName>
        <fullName evidence="2">Allantoate amidinohydrolase</fullName>
    </alternativeName>
</protein>
<dbReference type="OrthoDB" id="2078334at2"/>
<feature type="region of interest" description="Disordered" evidence="3">
    <location>
        <begin position="380"/>
        <end position="406"/>
    </location>
</feature>
<comment type="similarity">
    <text evidence="1 2">Belongs to the allantoicase family.</text>
</comment>
<dbReference type="SUPFAM" id="SSF49785">
    <property type="entry name" value="Galactose-binding domain-like"/>
    <property type="match status" value="2"/>
</dbReference>
<dbReference type="KEGG" id="sro:Sros_4857"/>
<keyword evidence="6" id="KW-1185">Reference proteome</keyword>
<gene>
    <name evidence="2" type="primary">alc</name>
    <name evidence="5" type="ordered locus">Sros_4857</name>
</gene>
<dbReference type="InterPro" id="IPR015908">
    <property type="entry name" value="Allantoicase_dom"/>
</dbReference>
<dbReference type="GO" id="GO:0006144">
    <property type="term" value="P:purine nucleobase metabolic process"/>
    <property type="evidence" value="ECO:0007669"/>
    <property type="project" value="UniProtKB-KW"/>
</dbReference>
<dbReference type="Gene3D" id="2.60.120.260">
    <property type="entry name" value="Galactose-binding domain-like"/>
    <property type="match status" value="2"/>
</dbReference>
<sequence>MITHGFTRLPDLASRALAGSVVYANDELFAERENLIKPAAAVFSTEDFGHKGKVYDGWETRRRREPGNDHAIVRLGVPGVVHGVVIDTAWFKGNYPPYASVEATSVEGAPSPAELERANWETIVGKSAIKGDTENAFEVADRRRWTHVRLSIYPDGGVARFRVHAEPVPDPRFMDGTIDLAALEYGGAVVDCSNTFYSSPVQLLLPGRARIMGDGWENARRRDDGNDHVTIRLAARGRIRRVEIDTSYFVGNAAGWASLRGTDGDHLDEDAEWFDLVAKTRLQPDTRHFFRSVSAAPVTHVRLDVFPDGGLARLRVHGEVVADAHRGAVLRWLDLLPAEHAVQVLGGAGVLPETAEDLLRRRPFAAGGVLPATVLSTLSGGPHPAGLTGVPTSETGEPYEEVAGST</sequence>
<accession>D2B6T7</accession>
<evidence type="ECO:0000313" key="6">
    <source>
        <dbReference type="Proteomes" id="UP000002029"/>
    </source>
</evidence>
<dbReference type="Proteomes" id="UP000002029">
    <property type="component" value="Chromosome"/>
</dbReference>
<dbReference type="InterPro" id="IPR005164">
    <property type="entry name" value="Allantoicase"/>
</dbReference>